<gene>
    <name evidence="1" type="ORF">SCALOS_LOCUS429</name>
</gene>
<dbReference type="Proteomes" id="UP000789860">
    <property type="component" value="Unassembled WGS sequence"/>
</dbReference>
<keyword evidence="2" id="KW-1185">Reference proteome</keyword>
<evidence type="ECO:0000313" key="2">
    <source>
        <dbReference type="Proteomes" id="UP000789860"/>
    </source>
</evidence>
<evidence type="ECO:0000313" key="1">
    <source>
        <dbReference type="EMBL" id="CAG8438232.1"/>
    </source>
</evidence>
<proteinExistence type="predicted"/>
<reference evidence="1" key="1">
    <citation type="submission" date="2021-06" db="EMBL/GenBank/DDBJ databases">
        <authorList>
            <person name="Kallberg Y."/>
            <person name="Tangrot J."/>
            <person name="Rosling A."/>
        </authorList>
    </citation>
    <scope>NUCLEOTIDE SEQUENCE</scope>
    <source>
        <strain evidence="1">AU212A</strain>
    </source>
</reference>
<dbReference type="EMBL" id="CAJVPM010000204">
    <property type="protein sequence ID" value="CAG8438232.1"/>
    <property type="molecule type" value="Genomic_DNA"/>
</dbReference>
<comment type="caution">
    <text evidence="1">The sequence shown here is derived from an EMBL/GenBank/DDBJ whole genome shotgun (WGS) entry which is preliminary data.</text>
</comment>
<accession>A0ACA9JWP4</accession>
<organism evidence="1 2">
    <name type="scientific">Scutellospora calospora</name>
    <dbReference type="NCBI Taxonomy" id="85575"/>
    <lineage>
        <taxon>Eukaryota</taxon>
        <taxon>Fungi</taxon>
        <taxon>Fungi incertae sedis</taxon>
        <taxon>Mucoromycota</taxon>
        <taxon>Glomeromycotina</taxon>
        <taxon>Glomeromycetes</taxon>
        <taxon>Diversisporales</taxon>
        <taxon>Gigasporaceae</taxon>
        <taxon>Scutellospora</taxon>
    </lineage>
</organism>
<protein>
    <submittedName>
        <fullName evidence="1">8130_t:CDS:1</fullName>
    </submittedName>
</protein>
<sequence>MTDPRFPTTEKSEKWVKTTFNNFEPSQYGLLINLIQIHQKIHTYGNYFALDRAEDLVDRATKFLIDHKDKPVKQQKNFREWIGFLQKNEIKKQIRPRDWIGLKACIKFKKLQIQSLLKKDSELGQWLNEEYKGDDENIKIKYKIGREMIKLAVLVLCKIRTFEEDPNLLKYYLKKSQEYSFTIRNISQKKFKDLIAMWYIINMIKTEIEDTGALDNLDFEK</sequence>
<name>A0ACA9JWP4_9GLOM</name>